<keyword evidence="4" id="KW-1185">Reference proteome</keyword>
<keyword evidence="1" id="KW-0812">Transmembrane</keyword>
<evidence type="ECO:0000256" key="2">
    <source>
        <dbReference type="SAM" id="SignalP"/>
    </source>
</evidence>
<dbReference type="OrthoDB" id="2819018at2759"/>
<keyword evidence="1" id="KW-0472">Membrane</keyword>
<proteinExistence type="predicted"/>
<feature type="transmembrane region" description="Helical" evidence="1">
    <location>
        <begin position="85"/>
        <end position="105"/>
    </location>
</feature>
<protein>
    <recommendedName>
        <fullName evidence="5">Acetyltransferase</fullName>
    </recommendedName>
</protein>
<feature type="signal peptide" evidence="2">
    <location>
        <begin position="1"/>
        <end position="19"/>
    </location>
</feature>
<evidence type="ECO:0000313" key="3">
    <source>
        <dbReference type="EMBL" id="KAF2109411.1"/>
    </source>
</evidence>
<evidence type="ECO:0008006" key="5">
    <source>
        <dbReference type="Google" id="ProtNLM"/>
    </source>
</evidence>
<gene>
    <name evidence="3" type="ORF">BDV96DRAFT_585541</name>
</gene>
<dbReference type="EMBL" id="ML977342">
    <property type="protein sequence ID" value="KAF2109411.1"/>
    <property type="molecule type" value="Genomic_DNA"/>
</dbReference>
<feature type="transmembrane region" description="Helical" evidence="1">
    <location>
        <begin position="117"/>
        <end position="135"/>
    </location>
</feature>
<accession>A0A6A5YTE8</accession>
<sequence length="149" mass="16470">MANLTLGKSLLALIGLATAIGPYIADWSKTHVLNPNWPPHARFHNGQTMSTGLFLGTLALYYLFLKPASPSTPTTTNEKSNANHALLFIHIYYLPSLSGILYPGALFVDPEFGEGKPQVYLFSFLLSVAWLGWWFESRRLSAITEGKKA</sequence>
<evidence type="ECO:0000313" key="4">
    <source>
        <dbReference type="Proteomes" id="UP000799770"/>
    </source>
</evidence>
<feature type="transmembrane region" description="Helical" evidence="1">
    <location>
        <begin position="43"/>
        <end position="64"/>
    </location>
</feature>
<evidence type="ECO:0000256" key="1">
    <source>
        <dbReference type="SAM" id="Phobius"/>
    </source>
</evidence>
<dbReference type="InterPro" id="IPR046580">
    <property type="entry name" value="DUF6640"/>
</dbReference>
<name>A0A6A5YTE8_9PLEO</name>
<dbReference type="Pfam" id="PF20345">
    <property type="entry name" value="DUF6640"/>
    <property type="match status" value="1"/>
</dbReference>
<reference evidence="3" key="1">
    <citation type="journal article" date="2020" name="Stud. Mycol.">
        <title>101 Dothideomycetes genomes: a test case for predicting lifestyles and emergence of pathogens.</title>
        <authorList>
            <person name="Haridas S."/>
            <person name="Albert R."/>
            <person name="Binder M."/>
            <person name="Bloem J."/>
            <person name="Labutti K."/>
            <person name="Salamov A."/>
            <person name="Andreopoulos B."/>
            <person name="Baker S."/>
            <person name="Barry K."/>
            <person name="Bills G."/>
            <person name="Bluhm B."/>
            <person name="Cannon C."/>
            <person name="Castanera R."/>
            <person name="Culley D."/>
            <person name="Daum C."/>
            <person name="Ezra D."/>
            <person name="Gonzalez J."/>
            <person name="Henrissat B."/>
            <person name="Kuo A."/>
            <person name="Liang C."/>
            <person name="Lipzen A."/>
            <person name="Lutzoni F."/>
            <person name="Magnuson J."/>
            <person name="Mondo S."/>
            <person name="Nolan M."/>
            <person name="Ohm R."/>
            <person name="Pangilinan J."/>
            <person name="Park H.-J."/>
            <person name="Ramirez L."/>
            <person name="Alfaro M."/>
            <person name="Sun H."/>
            <person name="Tritt A."/>
            <person name="Yoshinaga Y."/>
            <person name="Zwiers L.-H."/>
            <person name="Turgeon B."/>
            <person name="Goodwin S."/>
            <person name="Spatafora J."/>
            <person name="Crous P."/>
            <person name="Grigoriev I."/>
        </authorList>
    </citation>
    <scope>NUCLEOTIDE SEQUENCE</scope>
    <source>
        <strain evidence="3">CBS 627.86</strain>
    </source>
</reference>
<keyword evidence="1" id="KW-1133">Transmembrane helix</keyword>
<dbReference type="AlphaFoldDB" id="A0A6A5YTE8"/>
<feature type="chain" id="PRO_5025351906" description="Acetyltransferase" evidence="2">
    <location>
        <begin position="20"/>
        <end position="149"/>
    </location>
</feature>
<organism evidence="3 4">
    <name type="scientific">Lophiotrema nucula</name>
    <dbReference type="NCBI Taxonomy" id="690887"/>
    <lineage>
        <taxon>Eukaryota</taxon>
        <taxon>Fungi</taxon>
        <taxon>Dikarya</taxon>
        <taxon>Ascomycota</taxon>
        <taxon>Pezizomycotina</taxon>
        <taxon>Dothideomycetes</taxon>
        <taxon>Pleosporomycetidae</taxon>
        <taxon>Pleosporales</taxon>
        <taxon>Lophiotremataceae</taxon>
        <taxon>Lophiotrema</taxon>
    </lineage>
</organism>
<dbReference type="Proteomes" id="UP000799770">
    <property type="component" value="Unassembled WGS sequence"/>
</dbReference>
<keyword evidence="2" id="KW-0732">Signal</keyword>